<reference evidence="14" key="3">
    <citation type="submission" date="2016-06" db="UniProtKB">
        <authorList>
            <consortium name="WormBaseParasite"/>
        </authorList>
    </citation>
    <scope>IDENTIFICATION</scope>
</reference>
<comment type="similarity">
    <text evidence="9">Belongs to the G-protein coupled receptor 1 family.</text>
</comment>
<evidence type="ECO:0000256" key="5">
    <source>
        <dbReference type="ARBA" id="ARBA00023040"/>
    </source>
</evidence>
<keyword evidence="4 11" id="KW-1133">Transmembrane helix</keyword>
<dbReference type="Proteomes" id="UP000050741">
    <property type="component" value="Unassembled WGS sequence"/>
</dbReference>
<dbReference type="GO" id="GO:0005886">
    <property type="term" value="C:plasma membrane"/>
    <property type="evidence" value="ECO:0007669"/>
    <property type="project" value="UniProtKB-SubCell"/>
</dbReference>
<protein>
    <submittedName>
        <fullName evidence="14">G_PROTEIN_RECEP_F1_2 domain-containing protein</fullName>
    </submittedName>
</protein>
<feature type="transmembrane region" description="Helical" evidence="11">
    <location>
        <begin position="127"/>
        <end position="146"/>
    </location>
</feature>
<dbReference type="CDD" id="cd00637">
    <property type="entry name" value="7tm_classA_rhodopsin-like"/>
    <property type="match status" value="1"/>
</dbReference>
<evidence type="ECO:0000256" key="8">
    <source>
        <dbReference type="ARBA" id="ARBA00023224"/>
    </source>
</evidence>
<keyword evidence="5 9" id="KW-0297">G-protein coupled receptor</keyword>
<feature type="compositionally biased region" description="Basic and acidic residues" evidence="10">
    <location>
        <begin position="353"/>
        <end position="362"/>
    </location>
</feature>
<dbReference type="SUPFAM" id="SSF81321">
    <property type="entry name" value="Family A G protein-coupled receptor-like"/>
    <property type="match status" value="1"/>
</dbReference>
<evidence type="ECO:0000256" key="2">
    <source>
        <dbReference type="ARBA" id="ARBA00022475"/>
    </source>
</evidence>
<feature type="transmembrane region" description="Helical" evidence="11">
    <location>
        <begin position="37"/>
        <end position="66"/>
    </location>
</feature>
<keyword evidence="3 9" id="KW-0812">Transmembrane</keyword>
<evidence type="ECO:0000256" key="9">
    <source>
        <dbReference type="RuleBase" id="RU000688"/>
    </source>
</evidence>
<dbReference type="PANTHER" id="PTHR24229">
    <property type="entry name" value="NEUROPEPTIDES RECEPTOR"/>
    <property type="match status" value="1"/>
</dbReference>
<keyword evidence="8 9" id="KW-0807">Transducer</keyword>
<dbReference type="Pfam" id="PF00001">
    <property type="entry name" value="7tm_1"/>
    <property type="match status" value="1"/>
</dbReference>
<evidence type="ECO:0000259" key="12">
    <source>
        <dbReference type="PROSITE" id="PS50262"/>
    </source>
</evidence>
<feature type="transmembrane region" description="Helical" evidence="11">
    <location>
        <begin position="87"/>
        <end position="107"/>
    </location>
</feature>
<dbReference type="PANTHER" id="PTHR24229:SF82">
    <property type="entry name" value="G-PROTEIN COUPLED RECEPTORS FAMILY 1 PROFILE DOMAIN-CONTAINING PROTEIN"/>
    <property type="match status" value="1"/>
</dbReference>
<evidence type="ECO:0000256" key="4">
    <source>
        <dbReference type="ARBA" id="ARBA00022989"/>
    </source>
</evidence>
<keyword evidence="6 11" id="KW-0472">Membrane</keyword>
<dbReference type="WBParaSite" id="GPLIN_000166200">
    <property type="protein sequence ID" value="GPLIN_000166200"/>
    <property type="gene ID" value="GPLIN_000166200"/>
</dbReference>
<proteinExistence type="inferred from homology"/>
<evidence type="ECO:0000313" key="14">
    <source>
        <dbReference type="WBParaSite" id="GPLIN_000166200"/>
    </source>
</evidence>
<evidence type="ECO:0000313" key="13">
    <source>
        <dbReference type="Proteomes" id="UP000050741"/>
    </source>
</evidence>
<reference evidence="13" key="1">
    <citation type="submission" date="2013-12" db="EMBL/GenBank/DDBJ databases">
        <authorList>
            <person name="Aslett M."/>
        </authorList>
    </citation>
    <scope>NUCLEOTIDE SEQUENCE [LARGE SCALE GENOMIC DNA]</scope>
    <source>
        <strain evidence="13">Lindley</strain>
    </source>
</reference>
<dbReference type="GO" id="GO:0042277">
    <property type="term" value="F:peptide binding"/>
    <property type="evidence" value="ECO:0007669"/>
    <property type="project" value="TreeGrafter"/>
</dbReference>
<name>A0A183BM27_GLOPA</name>
<accession>A0A183BM27</accession>
<reference evidence="13" key="2">
    <citation type="submission" date="2014-05" db="EMBL/GenBank/DDBJ databases">
        <title>The genome and life-stage specific transcriptomes of Globodera pallida elucidate key aspects of plant parasitism by a cyst nematode.</title>
        <authorList>
            <person name="Cotton J.A."/>
            <person name="Lilley C.J."/>
            <person name="Jones L.M."/>
            <person name="Kikuchi T."/>
            <person name="Reid A.J."/>
            <person name="Thorpe P."/>
            <person name="Tsai I.J."/>
            <person name="Beasley H."/>
            <person name="Blok V."/>
            <person name="Cock P.J.A."/>
            <person name="Van den Akker S.E."/>
            <person name="Holroyd N."/>
            <person name="Hunt M."/>
            <person name="Mantelin S."/>
            <person name="Naghra H."/>
            <person name="Pain A."/>
            <person name="Palomares-Rius J.E."/>
            <person name="Zarowiecki M."/>
            <person name="Berriman M."/>
            <person name="Jones J.T."/>
            <person name="Urwin P.E."/>
        </authorList>
    </citation>
    <scope>NUCLEOTIDE SEQUENCE [LARGE SCALE GENOMIC DNA]</scope>
    <source>
        <strain evidence="13">Lindley</strain>
    </source>
</reference>
<organism evidence="13 14">
    <name type="scientific">Globodera pallida</name>
    <name type="common">Potato cyst nematode worm</name>
    <name type="synonym">Heterodera pallida</name>
    <dbReference type="NCBI Taxonomy" id="36090"/>
    <lineage>
        <taxon>Eukaryota</taxon>
        <taxon>Metazoa</taxon>
        <taxon>Ecdysozoa</taxon>
        <taxon>Nematoda</taxon>
        <taxon>Chromadorea</taxon>
        <taxon>Rhabditida</taxon>
        <taxon>Tylenchina</taxon>
        <taxon>Tylenchomorpha</taxon>
        <taxon>Tylenchoidea</taxon>
        <taxon>Heteroderidae</taxon>
        <taxon>Heteroderinae</taxon>
        <taxon>Globodera</taxon>
    </lineage>
</organism>
<evidence type="ECO:0000256" key="11">
    <source>
        <dbReference type="SAM" id="Phobius"/>
    </source>
</evidence>
<evidence type="ECO:0000256" key="6">
    <source>
        <dbReference type="ARBA" id="ARBA00023136"/>
    </source>
</evidence>
<dbReference type="InterPro" id="IPR000276">
    <property type="entry name" value="GPCR_Rhodpsn"/>
</dbReference>
<keyword evidence="13" id="KW-1185">Reference proteome</keyword>
<dbReference type="Gene3D" id="1.20.1070.10">
    <property type="entry name" value="Rhodopsin 7-helix transmembrane proteins"/>
    <property type="match status" value="1"/>
</dbReference>
<dbReference type="PROSITE" id="PS00237">
    <property type="entry name" value="G_PROTEIN_RECEP_F1_1"/>
    <property type="match status" value="1"/>
</dbReference>
<evidence type="ECO:0000256" key="3">
    <source>
        <dbReference type="ARBA" id="ARBA00022692"/>
    </source>
</evidence>
<feature type="transmembrane region" description="Helical" evidence="11">
    <location>
        <begin position="322"/>
        <end position="342"/>
    </location>
</feature>
<comment type="subcellular location">
    <subcellularLocation>
        <location evidence="1">Cell membrane</location>
        <topology evidence="1">Multi-pass membrane protein</topology>
    </subcellularLocation>
</comment>
<feature type="domain" description="G-protein coupled receptors family 1 profile" evidence="12">
    <location>
        <begin position="54"/>
        <end position="339"/>
    </location>
</feature>
<dbReference type="AlphaFoldDB" id="A0A183BM27"/>
<feature type="transmembrane region" description="Helical" evidence="11">
    <location>
        <begin position="228"/>
        <end position="257"/>
    </location>
</feature>
<dbReference type="GO" id="GO:0043005">
    <property type="term" value="C:neuron projection"/>
    <property type="evidence" value="ECO:0007669"/>
    <property type="project" value="TreeGrafter"/>
</dbReference>
<dbReference type="PRINTS" id="PR00237">
    <property type="entry name" value="GPCRRHODOPSN"/>
</dbReference>
<evidence type="ECO:0000256" key="7">
    <source>
        <dbReference type="ARBA" id="ARBA00023170"/>
    </source>
</evidence>
<dbReference type="GO" id="GO:0004930">
    <property type="term" value="F:G protein-coupled receptor activity"/>
    <property type="evidence" value="ECO:0007669"/>
    <property type="project" value="UniProtKB-KW"/>
</dbReference>
<evidence type="ECO:0000256" key="10">
    <source>
        <dbReference type="SAM" id="MobiDB-lite"/>
    </source>
</evidence>
<dbReference type="InterPro" id="IPR017452">
    <property type="entry name" value="GPCR_Rhodpsn_7TM"/>
</dbReference>
<feature type="region of interest" description="Disordered" evidence="10">
    <location>
        <begin position="353"/>
        <end position="376"/>
    </location>
</feature>
<feature type="transmembrane region" description="Helical" evidence="11">
    <location>
        <begin position="278"/>
        <end position="302"/>
    </location>
</feature>
<keyword evidence="7 9" id="KW-0675">Receptor</keyword>
<evidence type="ECO:0000256" key="1">
    <source>
        <dbReference type="ARBA" id="ARBA00004651"/>
    </source>
</evidence>
<feature type="transmembrane region" description="Helical" evidence="11">
    <location>
        <begin position="167"/>
        <end position="190"/>
    </location>
</feature>
<sequence length="410" mass="45909">MHDDCTLTDRGTHLCPGGEEIFVRNVYPPIEELQPRVLAVVVISTLCLVGGMCGNASVLTLIYGIFPDNQLANTRPPRLSTRRSSDNTMLYIAALCVVDFLMSMSLPPAILNSIIGFWMFGTTVCKLHHVCALVGRIVSTFLITALSFDRWVAVCHPYKRNFRSRKFVISTILALWTLAFLLLLPMLIYARANEILLNQLRLPDQQRIGVVNITRVRVFKCSDMLPPLAFYSFTSSTFVLGYCVPLVLIVYFNSCLIQKLYRHTNQLRSDIPLRRITIYTSLIAALYFICWTPDWGTVLYATWMNAFGGDGHSESTSGMLSFIIYCLPYVRSGTNWILYGLLLNTQLQMRQHEPLQPAERRAGGASTGANNHHHHHAAVSTQPCTQMARGFFDILDSAGGIVHSELAGPN</sequence>
<dbReference type="PROSITE" id="PS50262">
    <property type="entry name" value="G_PROTEIN_RECEP_F1_2"/>
    <property type="match status" value="1"/>
</dbReference>
<keyword evidence="2" id="KW-1003">Cell membrane</keyword>